<dbReference type="InterPro" id="IPR021109">
    <property type="entry name" value="Peptidase_aspartic_dom_sf"/>
</dbReference>
<dbReference type="Gene3D" id="2.40.70.10">
    <property type="entry name" value="Acid Proteases"/>
    <property type="match status" value="2"/>
</dbReference>
<dbReference type="EMBL" id="JADGJH010001924">
    <property type="protein sequence ID" value="KAJ3107004.1"/>
    <property type="molecule type" value="Genomic_DNA"/>
</dbReference>
<dbReference type="PRINTS" id="PR00792">
    <property type="entry name" value="PEPSIN"/>
</dbReference>
<protein>
    <recommendedName>
        <fullName evidence="4">Peptidase A1 domain-containing protein</fullName>
    </recommendedName>
</protein>
<evidence type="ECO:0000313" key="6">
    <source>
        <dbReference type="Proteomes" id="UP001211907"/>
    </source>
</evidence>
<dbReference type="PROSITE" id="PS51767">
    <property type="entry name" value="PEPTIDASE_A1"/>
    <property type="match status" value="1"/>
</dbReference>
<proteinExistence type="inferred from homology"/>
<dbReference type="SUPFAM" id="SSF50630">
    <property type="entry name" value="Acid proteases"/>
    <property type="match status" value="1"/>
</dbReference>
<name>A0AAD5XD29_9FUNG</name>
<keyword evidence="3" id="KW-0378">Hydrolase</keyword>
<dbReference type="InterPro" id="IPR001461">
    <property type="entry name" value="Aspartic_peptidase_A1"/>
</dbReference>
<keyword evidence="3" id="KW-0645">Protease</keyword>
<evidence type="ECO:0000259" key="4">
    <source>
        <dbReference type="PROSITE" id="PS51767"/>
    </source>
</evidence>
<dbReference type="GO" id="GO:0006508">
    <property type="term" value="P:proteolysis"/>
    <property type="evidence" value="ECO:0007669"/>
    <property type="project" value="UniProtKB-KW"/>
</dbReference>
<organism evidence="5 6">
    <name type="scientific">Physocladia obscura</name>
    <dbReference type="NCBI Taxonomy" id="109957"/>
    <lineage>
        <taxon>Eukaryota</taxon>
        <taxon>Fungi</taxon>
        <taxon>Fungi incertae sedis</taxon>
        <taxon>Chytridiomycota</taxon>
        <taxon>Chytridiomycota incertae sedis</taxon>
        <taxon>Chytridiomycetes</taxon>
        <taxon>Chytridiales</taxon>
        <taxon>Chytriomycetaceae</taxon>
        <taxon>Physocladia</taxon>
    </lineage>
</organism>
<dbReference type="PROSITE" id="PS00141">
    <property type="entry name" value="ASP_PROTEASE"/>
    <property type="match status" value="1"/>
</dbReference>
<sequence length="414" mass="43894">MHIRAIVFSVSLASVILSAGVTVPIIKKSVSSLPPGQRARAVTAARLAKVSSRINGLASVSSSTSAVLTNEADDLYTVPVTLSDGKIYTFDLDTGSSDLWVRGSECQGDSSCTGNVANYTDFPYTGFSYVDTYGLGASAGYVFEANATIATLTSTLLIGLTAIEIEMSGSDGLLGLAFSSLGVMSQQAGLILNKTANWFDALNLDNPVFGFYLSNYADGDNGQVTFGGYDSSKYSGDIAWFDLQNIITSPEPSPGYWTFSITDWFWSVGRTASVPGGNGTLQTPTTQYAIADTGTTLIGLPTTVYQELVLGALNATYNSDPLVQDYVIPCENDFPDVKFFSATANRTFTIPASVYTFVAGTDSLNNTFCIAGFEGGGDGVAILGDVFMRPYYSFFDKKNLRVGFADAVHPVVAV</sequence>
<dbReference type="Pfam" id="PF00026">
    <property type="entry name" value="Asp"/>
    <property type="match status" value="1"/>
</dbReference>
<evidence type="ECO:0000256" key="1">
    <source>
        <dbReference type="ARBA" id="ARBA00007447"/>
    </source>
</evidence>
<dbReference type="AlphaFoldDB" id="A0AAD5XD29"/>
<dbReference type="GO" id="GO:0004190">
    <property type="term" value="F:aspartic-type endopeptidase activity"/>
    <property type="evidence" value="ECO:0007669"/>
    <property type="project" value="UniProtKB-KW"/>
</dbReference>
<dbReference type="PANTHER" id="PTHR47966">
    <property type="entry name" value="BETA-SITE APP-CLEAVING ENZYME, ISOFORM A-RELATED"/>
    <property type="match status" value="1"/>
</dbReference>
<gene>
    <name evidence="5" type="ORF">HK100_003652</name>
</gene>
<dbReference type="PANTHER" id="PTHR47966:SF51">
    <property type="entry name" value="BETA-SITE APP-CLEAVING ENZYME, ISOFORM A-RELATED"/>
    <property type="match status" value="1"/>
</dbReference>
<comment type="similarity">
    <text evidence="1 3">Belongs to the peptidase A1 family.</text>
</comment>
<dbReference type="InterPro" id="IPR001969">
    <property type="entry name" value="Aspartic_peptidase_AS"/>
</dbReference>
<comment type="caution">
    <text evidence="5">The sequence shown here is derived from an EMBL/GenBank/DDBJ whole genome shotgun (WGS) entry which is preliminary data.</text>
</comment>
<reference evidence="5" key="1">
    <citation type="submission" date="2020-05" db="EMBL/GenBank/DDBJ databases">
        <title>Phylogenomic resolution of chytrid fungi.</title>
        <authorList>
            <person name="Stajich J.E."/>
            <person name="Amses K."/>
            <person name="Simmons R."/>
            <person name="Seto K."/>
            <person name="Myers J."/>
            <person name="Bonds A."/>
            <person name="Quandt C.A."/>
            <person name="Barry K."/>
            <person name="Liu P."/>
            <person name="Grigoriev I."/>
            <person name="Longcore J.E."/>
            <person name="James T.Y."/>
        </authorList>
    </citation>
    <scope>NUCLEOTIDE SEQUENCE</scope>
    <source>
        <strain evidence="5">JEL0513</strain>
    </source>
</reference>
<dbReference type="InterPro" id="IPR033121">
    <property type="entry name" value="PEPTIDASE_A1"/>
</dbReference>
<keyword evidence="6" id="KW-1185">Reference proteome</keyword>
<accession>A0AAD5XD29</accession>
<evidence type="ECO:0000256" key="3">
    <source>
        <dbReference type="RuleBase" id="RU000454"/>
    </source>
</evidence>
<dbReference type="CDD" id="cd05471">
    <property type="entry name" value="pepsin_like"/>
    <property type="match status" value="1"/>
</dbReference>
<feature type="domain" description="Peptidase A1" evidence="4">
    <location>
        <begin position="76"/>
        <end position="405"/>
    </location>
</feature>
<keyword evidence="2 3" id="KW-0064">Aspartyl protease</keyword>
<evidence type="ECO:0000256" key="2">
    <source>
        <dbReference type="ARBA" id="ARBA00022750"/>
    </source>
</evidence>
<evidence type="ECO:0000313" key="5">
    <source>
        <dbReference type="EMBL" id="KAJ3107004.1"/>
    </source>
</evidence>
<dbReference type="Proteomes" id="UP001211907">
    <property type="component" value="Unassembled WGS sequence"/>
</dbReference>
<dbReference type="InterPro" id="IPR034164">
    <property type="entry name" value="Pepsin-like_dom"/>
</dbReference>